<keyword evidence="5" id="KW-1185">Reference proteome</keyword>
<evidence type="ECO:0000256" key="1">
    <source>
        <dbReference type="ARBA" id="ARBA00022679"/>
    </source>
</evidence>
<gene>
    <name evidence="4" type="ORF">FHU40_005140</name>
</gene>
<evidence type="ECO:0000259" key="3">
    <source>
        <dbReference type="Pfam" id="PF13649"/>
    </source>
</evidence>
<dbReference type="RefSeq" id="WP_183595271.1">
    <property type="nucleotide sequence ID" value="NZ_JACHWR010000005.1"/>
</dbReference>
<dbReference type="SUPFAM" id="SSF53335">
    <property type="entry name" value="S-adenosyl-L-methionine-dependent methyltransferases"/>
    <property type="match status" value="1"/>
</dbReference>
<dbReference type="CDD" id="cd02440">
    <property type="entry name" value="AdoMet_MTases"/>
    <property type="match status" value="1"/>
</dbReference>
<dbReference type="Gene3D" id="3.40.50.150">
    <property type="entry name" value="Vaccinia Virus protein VP39"/>
    <property type="match status" value="1"/>
</dbReference>
<dbReference type="GO" id="GO:0032259">
    <property type="term" value="P:methylation"/>
    <property type="evidence" value="ECO:0007669"/>
    <property type="project" value="UniProtKB-KW"/>
</dbReference>
<evidence type="ECO:0000313" key="5">
    <source>
        <dbReference type="Proteomes" id="UP000589626"/>
    </source>
</evidence>
<dbReference type="Proteomes" id="UP000589626">
    <property type="component" value="Unassembled WGS sequence"/>
</dbReference>
<evidence type="ECO:0000313" key="4">
    <source>
        <dbReference type="EMBL" id="MBB3045287.1"/>
    </source>
</evidence>
<dbReference type="EMBL" id="JACHWR010000005">
    <property type="protein sequence ID" value="MBB3045287.1"/>
    <property type="molecule type" value="Genomic_DNA"/>
</dbReference>
<keyword evidence="1 4" id="KW-0808">Transferase</keyword>
<dbReference type="AlphaFoldDB" id="A0A7W4Z3S1"/>
<organism evidence="4 5">
    <name type="scientific">Nocardioides soli</name>
    <dbReference type="NCBI Taxonomy" id="1036020"/>
    <lineage>
        <taxon>Bacteria</taxon>
        <taxon>Bacillati</taxon>
        <taxon>Actinomycetota</taxon>
        <taxon>Actinomycetes</taxon>
        <taxon>Propionibacteriales</taxon>
        <taxon>Nocardioidaceae</taxon>
        <taxon>Nocardioides</taxon>
    </lineage>
</organism>
<feature type="compositionally biased region" description="Basic and acidic residues" evidence="2">
    <location>
        <begin position="1"/>
        <end position="22"/>
    </location>
</feature>
<feature type="region of interest" description="Disordered" evidence="2">
    <location>
        <begin position="1"/>
        <end position="24"/>
    </location>
</feature>
<name>A0A7W4Z3S1_9ACTN</name>
<dbReference type="GO" id="GO:0008168">
    <property type="term" value="F:methyltransferase activity"/>
    <property type="evidence" value="ECO:0007669"/>
    <property type="project" value="UniProtKB-KW"/>
</dbReference>
<sequence>MSHEEITREHFEQPSWDERYAGPERTWSGRPNAVLVAEAGELPVGRAVDLGCGEGGDAIWLAERGWQVTGVDFSAAGLAKAAEHAAERGVADRITWRQADLRTWTPAGEQWDLVTSHFLHLLDQGMVDATRRMADAVAPGGTLLVVGHHPDDSHTGLRWSVPGVLFSADELVPALDPDRFEIRVEARERTEARHEETHAVTDAVLVARRVG</sequence>
<evidence type="ECO:0000256" key="2">
    <source>
        <dbReference type="SAM" id="MobiDB-lite"/>
    </source>
</evidence>
<dbReference type="InterPro" id="IPR041698">
    <property type="entry name" value="Methyltransf_25"/>
</dbReference>
<protein>
    <submittedName>
        <fullName evidence="4">Trans-aconitate methyltransferase</fullName>
    </submittedName>
</protein>
<dbReference type="PANTHER" id="PTHR43861:SF3">
    <property type="entry name" value="PUTATIVE (AFU_ORTHOLOGUE AFUA_2G14390)-RELATED"/>
    <property type="match status" value="1"/>
</dbReference>
<accession>A0A7W4Z3S1</accession>
<reference evidence="4 5" key="1">
    <citation type="submission" date="2020-08" db="EMBL/GenBank/DDBJ databases">
        <title>Sequencing the genomes of 1000 actinobacteria strains.</title>
        <authorList>
            <person name="Klenk H.-P."/>
        </authorList>
    </citation>
    <scope>NUCLEOTIDE SEQUENCE [LARGE SCALE GENOMIC DNA]</scope>
    <source>
        <strain evidence="4 5">DSM 105498</strain>
    </source>
</reference>
<keyword evidence="4" id="KW-0489">Methyltransferase</keyword>
<dbReference type="Pfam" id="PF13649">
    <property type="entry name" value="Methyltransf_25"/>
    <property type="match status" value="1"/>
</dbReference>
<feature type="domain" description="Methyltransferase" evidence="3">
    <location>
        <begin position="48"/>
        <end position="141"/>
    </location>
</feature>
<dbReference type="PANTHER" id="PTHR43861">
    <property type="entry name" value="TRANS-ACONITATE 2-METHYLTRANSFERASE-RELATED"/>
    <property type="match status" value="1"/>
</dbReference>
<dbReference type="InterPro" id="IPR029063">
    <property type="entry name" value="SAM-dependent_MTases_sf"/>
</dbReference>
<proteinExistence type="predicted"/>
<comment type="caution">
    <text evidence="4">The sequence shown here is derived from an EMBL/GenBank/DDBJ whole genome shotgun (WGS) entry which is preliminary data.</text>
</comment>